<gene>
    <name evidence="3" type="ORF">CUREO_1101</name>
</gene>
<evidence type="ECO:0000313" key="4">
    <source>
        <dbReference type="Proteomes" id="UP000063971"/>
    </source>
</evidence>
<reference evidence="3 4" key="1">
    <citation type="journal article" date="2015" name="Genome Announc.">
        <title>Complete Genome Sequence of the Campylobacter ureolyticus Clinical Isolate RIGS 9880.</title>
        <authorList>
            <person name="Miller W.G."/>
            <person name="Yee E."/>
            <person name="On S.L."/>
            <person name="Andersen L.P."/>
            <person name="Bono J.L."/>
        </authorList>
    </citation>
    <scope>NUCLEOTIDE SEQUENCE [LARGE SCALE GENOMIC DNA]</scope>
    <source>
        <strain evidence="3 4">RIGS 9880</strain>
    </source>
</reference>
<name>A0AAU8U3T8_9BACT</name>
<protein>
    <submittedName>
        <fullName evidence="3">Glycosyltransferase, family 9</fullName>
    </submittedName>
</protein>
<dbReference type="Pfam" id="PF01075">
    <property type="entry name" value="Glyco_transf_9"/>
    <property type="match status" value="1"/>
</dbReference>
<proteinExistence type="predicted"/>
<dbReference type="GO" id="GO:0008713">
    <property type="term" value="F:ADP-heptose-lipopolysaccharide heptosyltransferase activity"/>
    <property type="evidence" value="ECO:0007669"/>
    <property type="project" value="TreeGrafter"/>
</dbReference>
<dbReference type="GO" id="GO:0009244">
    <property type="term" value="P:lipopolysaccharide core region biosynthetic process"/>
    <property type="evidence" value="ECO:0007669"/>
    <property type="project" value="TreeGrafter"/>
</dbReference>
<dbReference type="Proteomes" id="UP000063971">
    <property type="component" value="Chromosome"/>
</dbReference>
<evidence type="ECO:0000313" key="3">
    <source>
        <dbReference type="EMBL" id="AKT90948.1"/>
    </source>
</evidence>
<sequence>MLLKILLIRNDNIGDLVCTTPAIEATRKKYPDSKIDIVVNSLNSFVVKNNPFLDRIYIYTKTKHKNKFLDKVIAFLKKGKILYEIKKEKYDICIIFRSSYSKYAGLFAKISKAKRVIGVDENKEANFITDKIPYTNINEAKICFEILKPLEIYYGGEKTFLNFSIKNEKYKDFIFFHVSSRVKKNKISKDKICEILKFLKTKYNNIIITAEDDNFASDILKKVSVEYLKTNSLNELISYLQFAKFLITLDGGIAHIAPAIGVNTLIIFGKTDMNRWKPIYTNAKCIALQDETKLAENVDNKLIFDMILKEFL</sequence>
<dbReference type="AlphaFoldDB" id="A0AAU8U3T8"/>
<keyword evidence="2" id="KW-0808">Transferase</keyword>
<dbReference type="InterPro" id="IPR002201">
    <property type="entry name" value="Glyco_trans_9"/>
</dbReference>
<evidence type="ECO:0000256" key="1">
    <source>
        <dbReference type="ARBA" id="ARBA00022676"/>
    </source>
</evidence>
<dbReference type="EMBL" id="CP012195">
    <property type="protein sequence ID" value="AKT90948.1"/>
    <property type="molecule type" value="Genomic_DNA"/>
</dbReference>
<dbReference type="KEGG" id="cure:CUREO_1101"/>
<evidence type="ECO:0000256" key="2">
    <source>
        <dbReference type="ARBA" id="ARBA00022679"/>
    </source>
</evidence>
<organism evidence="3 4">
    <name type="scientific">Campylobacter ureolyticus RIGS 9880</name>
    <dbReference type="NCBI Taxonomy" id="1032069"/>
    <lineage>
        <taxon>Bacteria</taxon>
        <taxon>Pseudomonadati</taxon>
        <taxon>Campylobacterota</taxon>
        <taxon>Epsilonproteobacteria</taxon>
        <taxon>Campylobacterales</taxon>
        <taxon>Campylobacteraceae</taxon>
        <taxon>Campylobacter</taxon>
    </lineage>
</organism>
<dbReference type="CDD" id="cd03789">
    <property type="entry name" value="GT9_LPS_heptosyltransferase"/>
    <property type="match status" value="1"/>
</dbReference>
<keyword evidence="1" id="KW-0328">Glycosyltransferase</keyword>
<dbReference type="SUPFAM" id="SSF53756">
    <property type="entry name" value="UDP-Glycosyltransferase/glycogen phosphorylase"/>
    <property type="match status" value="1"/>
</dbReference>
<dbReference type="PANTHER" id="PTHR30160">
    <property type="entry name" value="TETRAACYLDISACCHARIDE 4'-KINASE-RELATED"/>
    <property type="match status" value="1"/>
</dbReference>
<accession>A0AAU8U3T8</accession>
<dbReference type="GO" id="GO:0005829">
    <property type="term" value="C:cytosol"/>
    <property type="evidence" value="ECO:0007669"/>
    <property type="project" value="TreeGrafter"/>
</dbReference>
<dbReference type="InterPro" id="IPR051199">
    <property type="entry name" value="LPS_LOS_Heptosyltrfase"/>
</dbReference>
<dbReference type="Gene3D" id="3.40.50.2000">
    <property type="entry name" value="Glycogen Phosphorylase B"/>
    <property type="match status" value="2"/>
</dbReference>
<dbReference type="PANTHER" id="PTHR30160:SF1">
    <property type="entry name" value="LIPOPOLYSACCHARIDE 1,2-N-ACETYLGLUCOSAMINETRANSFERASE-RELATED"/>
    <property type="match status" value="1"/>
</dbReference>